<dbReference type="RefSeq" id="XP_022143341.1">
    <property type="nucleotide sequence ID" value="XM_022287649.1"/>
</dbReference>
<dbReference type="KEGG" id="mcha:111013240"/>
<evidence type="ECO:0000256" key="6">
    <source>
        <dbReference type="ARBA" id="ARBA00023242"/>
    </source>
</evidence>
<dbReference type="OrthoDB" id="552194at2759"/>
<comment type="similarity">
    <text evidence="8">Belongs to the Nibrin family.</text>
</comment>
<comment type="subcellular location">
    <subcellularLocation>
        <location evidence="2">Chromosome</location>
    </subcellularLocation>
    <subcellularLocation>
        <location evidence="1">Nucleus</location>
    </subcellularLocation>
</comment>
<evidence type="ECO:0000256" key="5">
    <source>
        <dbReference type="ARBA" id="ARBA00023204"/>
    </source>
</evidence>
<keyword evidence="10" id="KW-1185">Reference proteome</keyword>
<dbReference type="PROSITE" id="PS50006">
    <property type="entry name" value="FHA_DOMAIN"/>
    <property type="match status" value="1"/>
</dbReference>
<dbReference type="Proteomes" id="UP000504603">
    <property type="component" value="Unplaced"/>
</dbReference>
<evidence type="ECO:0000313" key="10">
    <source>
        <dbReference type="Proteomes" id="UP000504603"/>
    </source>
</evidence>
<organism evidence="10 11">
    <name type="scientific">Momordica charantia</name>
    <name type="common">Bitter gourd</name>
    <name type="synonym">Balsam pear</name>
    <dbReference type="NCBI Taxonomy" id="3673"/>
    <lineage>
        <taxon>Eukaryota</taxon>
        <taxon>Viridiplantae</taxon>
        <taxon>Streptophyta</taxon>
        <taxon>Embryophyta</taxon>
        <taxon>Tracheophyta</taxon>
        <taxon>Spermatophyta</taxon>
        <taxon>Magnoliopsida</taxon>
        <taxon>eudicotyledons</taxon>
        <taxon>Gunneridae</taxon>
        <taxon>Pentapetalae</taxon>
        <taxon>rosids</taxon>
        <taxon>fabids</taxon>
        <taxon>Cucurbitales</taxon>
        <taxon>Cucurbitaceae</taxon>
        <taxon>Momordiceae</taxon>
        <taxon>Momordica</taxon>
    </lineage>
</organism>
<sequence>MVWGFFPVDPLSGEEKFYIFAPGKYKVGRKGCDLTITKDKGVSRIHAEIVVDAMIFLNSHGSYLSNVSSKVRISDCSKYGTFVSRNSGLKEKIHELPKKEASLCDGDVVSFGSGNATYRFSFVPLLFYVHCSESFQLQLLRDKVSSIGASTSHDSLECTHVLVEELMSFNEPLIDAIIAEKPFVLSSWVELFAGRTSCNEIPCTDSYHPTMTVEGMHVKVVDPKTRKNCLIGYIFLLGSTHMKYKYGDRLKMLLQQVGGANVSSIEGFSSDSKDLGNGDNDRIVFVTPQGSAEKLDSFYKVDSYYKINELVLISSILSGKLDRDNLISPCEPGSSTCSTDETVVAESDLEVETAKPVDTASNVQRPDEYLSKPDVFVNNATTGSAGSHETFQDGYSSVETRKDKVNESDNRNLDIIFNQNLIVRHVTEPSTIVTAEDGGVTNFKRFRKTETQSGNSFYNLVPFAKYPYKDNGDGREEIAESLKEERKRKEKEAIAEDLFHNEKGRRRGMVGSLQELFTRS</sequence>
<feature type="domain" description="FHA" evidence="9">
    <location>
        <begin position="25"/>
        <end position="84"/>
    </location>
</feature>
<name>A0A6J1CQ04_MOMCH</name>
<dbReference type="GO" id="GO:0030870">
    <property type="term" value="C:Mre11 complex"/>
    <property type="evidence" value="ECO:0007669"/>
    <property type="project" value="InterPro"/>
</dbReference>
<dbReference type="InterPro" id="IPR000253">
    <property type="entry name" value="FHA_dom"/>
</dbReference>
<evidence type="ECO:0000256" key="2">
    <source>
        <dbReference type="ARBA" id="ARBA00004286"/>
    </source>
</evidence>
<evidence type="ECO:0000256" key="3">
    <source>
        <dbReference type="ARBA" id="ARBA00022454"/>
    </source>
</evidence>
<dbReference type="PANTHER" id="PTHR12162">
    <property type="entry name" value="NIBRIN-RELATED"/>
    <property type="match status" value="1"/>
</dbReference>
<keyword evidence="3" id="KW-0158">Chromosome</keyword>
<evidence type="ECO:0000256" key="1">
    <source>
        <dbReference type="ARBA" id="ARBA00004123"/>
    </source>
</evidence>
<evidence type="ECO:0000256" key="4">
    <source>
        <dbReference type="ARBA" id="ARBA00022763"/>
    </source>
</evidence>
<dbReference type="GO" id="GO:0003684">
    <property type="term" value="F:damaged DNA binding"/>
    <property type="evidence" value="ECO:0007669"/>
    <property type="project" value="TreeGrafter"/>
</dbReference>
<dbReference type="CDD" id="cd00027">
    <property type="entry name" value="BRCT"/>
    <property type="match status" value="1"/>
</dbReference>
<dbReference type="AlphaFoldDB" id="A0A6J1CQ04"/>
<dbReference type="FunFam" id="2.60.200.20:FF:000017">
    <property type="entry name" value="Nibrin"/>
    <property type="match status" value="1"/>
</dbReference>
<protein>
    <submittedName>
        <fullName evidence="11">Nijmegen breakage syndrome 1 protein</fullName>
    </submittedName>
</protein>
<dbReference type="Gene3D" id="2.60.200.20">
    <property type="match status" value="1"/>
</dbReference>
<dbReference type="Pfam" id="PF00498">
    <property type="entry name" value="FHA"/>
    <property type="match status" value="1"/>
</dbReference>
<evidence type="ECO:0000256" key="7">
    <source>
        <dbReference type="ARBA" id="ARBA00023306"/>
    </source>
</evidence>
<dbReference type="InterPro" id="IPR008984">
    <property type="entry name" value="SMAD_FHA_dom_sf"/>
</dbReference>
<dbReference type="InterPro" id="IPR040227">
    <property type="entry name" value="Nibrin-rel"/>
</dbReference>
<keyword evidence="5" id="KW-0234">DNA repair</keyword>
<dbReference type="PANTHER" id="PTHR12162:SF0">
    <property type="entry name" value="NIBRIN"/>
    <property type="match status" value="1"/>
</dbReference>
<evidence type="ECO:0000256" key="8">
    <source>
        <dbReference type="ARBA" id="ARBA00044757"/>
    </source>
</evidence>
<dbReference type="SUPFAM" id="SSF49879">
    <property type="entry name" value="SMAD/FHA domain"/>
    <property type="match status" value="1"/>
</dbReference>
<keyword evidence="7" id="KW-0131">Cell cycle</keyword>
<dbReference type="GeneID" id="111013240"/>
<dbReference type="GO" id="GO:0005694">
    <property type="term" value="C:chromosome"/>
    <property type="evidence" value="ECO:0007669"/>
    <property type="project" value="UniProtKB-SubCell"/>
</dbReference>
<proteinExistence type="inferred from homology"/>
<reference evidence="11" key="1">
    <citation type="submission" date="2025-08" db="UniProtKB">
        <authorList>
            <consortium name="RefSeq"/>
        </authorList>
    </citation>
    <scope>IDENTIFICATION</scope>
    <source>
        <strain evidence="11">OHB3-1</strain>
    </source>
</reference>
<accession>A0A6J1CQ04</accession>
<gene>
    <name evidence="11" type="primary">LOC111013240</name>
</gene>
<keyword evidence="4" id="KW-0227">DNA damage</keyword>
<dbReference type="GO" id="GO:0000724">
    <property type="term" value="P:double-strand break repair via homologous recombination"/>
    <property type="evidence" value="ECO:0007669"/>
    <property type="project" value="TreeGrafter"/>
</dbReference>
<dbReference type="CDD" id="cd22667">
    <property type="entry name" value="FHA_NBN"/>
    <property type="match status" value="1"/>
</dbReference>
<dbReference type="GO" id="GO:0007095">
    <property type="term" value="P:mitotic G2 DNA damage checkpoint signaling"/>
    <property type="evidence" value="ECO:0007669"/>
    <property type="project" value="InterPro"/>
</dbReference>
<evidence type="ECO:0000259" key="9">
    <source>
        <dbReference type="PROSITE" id="PS50006"/>
    </source>
</evidence>
<keyword evidence="6" id="KW-0539">Nucleus</keyword>
<evidence type="ECO:0000313" key="11">
    <source>
        <dbReference type="RefSeq" id="XP_022143341.1"/>
    </source>
</evidence>